<dbReference type="Pfam" id="PF03432">
    <property type="entry name" value="Relaxase"/>
    <property type="match status" value="1"/>
</dbReference>
<dbReference type="Proteomes" id="UP001059844">
    <property type="component" value="Chromosome"/>
</dbReference>
<evidence type="ECO:0000313" key="4">
    <source>
        <dbReference type="Proteomes" id="UP001059844"/>
    </source>
</evidence>
<dbReference type="RefSeq" id="WP_256549838.1">
    <property type="nucleotide sequence ID" value="NZ_CP101751.1"/>
</dbReference>
<dbReference type="InterPro" id="IPR005094">
    <property type="entry name" value="Endonuclease_MobA/VirD2"/>
</dbReference>
<sequence length="437" mass="49684">MVAIIKTGHSIHRIFNYNENKVKDGVAEFIGEANYPMDASEMSLTMKLNRLLKQAELNEKCKRNSVHISLNFDPSESHLTTDKMMEIAHDYMERIGFGKQPYLVYQHWDAGHPHIHIVSVKVRADGSRIDMQNIGKNQSEIARRAIEKKHDLVVADGRNNKPIYTLEPVNTVKVRYGLIPSKKAISNVLDKVLSSYNFTTLNELNAVLNQYNILADRGNENSRTFKANGMVYRILDDDRKPVGVPIKASDFYNKPTLSHLEKLFTENSGKRARFKARIKNTIDKVLNGKPADIQKLKEELITQGIYTVLRQNEDGRIYGITFVDHTSKSVFNGSSLGKNYSAKAILERCQKKQFATGNNPNTPPKEPLKIIPETTSQKNTLPVQIENELPEKEHSGNESVLDALLDTENVSDYLPNSLKKKRRKKKRRNNNNNNTSL</sequence>
<proteinExistence type="predicted"/>
<protein>
    <submittedName>
        <fullName evidence="3">Relaxase/mobilization nuclease domain-containing protein</fullName>
    </submittedName>
</protein>
<feature type="region of interest" description="Disordered" evidence="1">
    <location>
        <begin position="353"/>
        <end position="379"/>
    </location>
</feature>
<organism evidence="3 4">
    <name type="scientific">Flavobacterium cerinum</name>
    <dbReference type="NCBI Taxonomy" id="2502784"/>
    <lineage>
        <taxon>Bacteria</taxon>
        <taxon>Pseudomonadati</taxon>
        <taxon>Bacteroidota</taxon>
        <taxon>Flavobacteriia</taxon>
        <taxon>Flavobacteriales</taxon>
        <taxon>Flavobacteriaceae</taxon>
        <taxon>Flavobacterium</taxon>
    </lineage>
</organism>
<keyword evidence="4" id="KW-1185">Reference proteome</keyword>
<evidence type="ECO:0000259" key="2">
    <source>
        <dbReference type="Pfam" id="PF03432"/>
    </source>
</evidence>
<feature type="compositionally biased region" description="Basic residues" evidence="1">
    <location>
        <begin position="418"/>
        <end position="429"/>
    </location>
</feature>
<feature type="region of interest" description="Disordered" evidence="1">
    <location>
        <begin position="412"/>
        <end position="437"/>
    </location>
</feature>
<name>A0ABY5IMU5_9FLAO</name>
<feature type="domain" description="MobA/VirD2-like nuclease" evidence="2">
    <location>
        <begin position="17"/>
        <end position="152"/>
    </location>
</feature>
<evidence type="ECO:0000256" key="1">
    <source>
        <dbReference type="SAM" id="MobiDB-lite"/>
    </source>
</evidence>
<evidence type="ECO:0000313" key="3">
    <source>
        <dbReference type="EMBL" id="UUC44168.1"/>
    </source>
</evidence>
<dbReference type="EMBL" id="CP101751">
    <property type="protein sequence ID" value="UUC44168.1"/>
    <property type="molecule type" value="Genomic_DNA"/>
</dbReference>
<reference evidence="3" key="1">
    <citation type="submission" date="2022-07" db="EMBL/GenBank/DDBJ databases">
        <title>Isolation, identification, and degradation of a PFOSA degrading strain from sewage treatment plant.</title>
        <authorList>
            <person name="Zhang L."/>
            <person name="Huo Y."/>
        </authorList>
    </citation>
    <scope>NUCLEOTIDE SEQUENCE</scope>
    <source>
        <strain evidence="3">C1</strain>
    </source>
</reference>
<accession>A0ABY5IMU5</accession>
<gene>
    <name evidence="3" type="ORF">NOX80_11040</name>
</gene>